<dbReference type="PROSITE" id="PS00518">
    <property type="entry name" value="ZF_RING_1"/>
    <property type="match status" value="1"/>
</dbReference>
<organism evidence="7 8">
    <name type="scientific">Durusdinium trenchii</name>
    <dbReference type="NCBI Taxonomy" id="1381693"/>
    <lineage>
        <taxon>Eukaryota</taxon>
        <taxon>Sar</taxon>
        <taxon>Alveolata</taxon>
        <taxon>Dinophyceae</taxon>
        <taxon>Suessiales</taxon>
        <taxon>Symbiodiniaceae</taxon>
        <taxon>Durusdinium</taxon>
    </lineage>
</organism>
<feature type="region of interest" description="Disordered" evidence="5">
    <location>
        <begin position="937"/>
        <end position="1022"/>
    </location>
</feature>
<evidence type="ECO:0000259" key="6">
    <source>
        <dbReference type="PROSITE" id="PS50089"/>
    </source>
</evidence>
<keyword evidence="8" id="KW-1185">Reference proteome</keyword>
<comment type="caution">
    <text evidence="7">The sequence shown here is derived from an EMBL/GenBank/DDBJ whole genome shotgun (WGS) entry which is preliminary data.</text>
</comment>
<name>A0ABP0NG71_9DINO</name>
<feature type="region of interest" description="Disordered" evidence="5">
    <location>
        <begin position="860"/>
        <end position="880"/>
    </location>
</feature>
<dbReference type="InterPro" id="IPR001841">
    <property type="entry name" value="Znf_RING"/>
</dbReference>
<dbReference type="InterPro" id="IPR017907">
    <property type="entry name" value="Znf_RING_CS"/>
</dbReference>
<dbReference type="Proteomes" id="UP001642484">
    <property type="component" value="Unassembled WGS sequence"/>
</dbReference>
<keyword evidence="1" id="KW-0479">Metal-binding</keyword>
<feature type="domain" description="RING-type" evidence="6">
    <location>
        <begin position="510"/>
        <end position="561"/>
    </location>
</feature>
<keyword evidence="3" id="KW-0862">Zinc</keyword>
<feature type="compositionally biased region" description="Acidic residues" evidence="5">
    <location>
        <begin position="937"/>
        <end position="984"/>
    </location>
</feature>
<evidence type="ECO:0000313" key="8">
    <source>
        <dbReference type="Proteomes" id="UP001642484"/>
    </source>
</evidence>
<dbReference type="InterPro" id="IPR013083">
    <property type="entry name" value="Znf_RING/FYVE/PHD"/>
</dbReference>
<gene>
    <name evidence="7" type="ORF">CCMP2556_LOCUS30859</name>
</gene>
<reference evidence="7 8" key="1">
    <citation type="submission" date="2024-02" db="EMBL/GenBank/DDBJ databases">
        <authorList>
            <person name="Chen Y."/>
            <person name="Shah S."/>
            <person name="Dougan E. K."/>
            <person name="Thang M."/>
            <person name="Chan C."/>
        </authorList>
    </citation>
    <scope>NUCLEOTIDE SEQUENCE [LARGE SCALE GENOMIC DNA]</scope>
</reference>
<evidence type="ECO:0000256" key="1">
    <source>
        <dbReference type="ARBA" id="ARBA00022723"/>
    </source>
</evidence>
<dbReference type="Gene3D" id="3.30.40.10">
    <property type="entry name" value="Zinc/RING finger domain, C3HC4 (zinc finger)"/>
    <property type="match status" value="1"/>
</dbReference>
<evidence type="ECO:0000256" key="4">
    <source>
        <dbReference type="PROSITE-ProRule" id="PRU00175"/>
    </source>
</evidence>
<proteinExistence type="predicted"/>
<evidence type="ECO:0000256" key="2">
    <source>
        <dbReference type="ARBA" id="ARBA00022771"/>
    </source>
</evidence>
<dbReference type="SUPFAM" id="SSF57850">
    <property type="entry name" value="RING/U-box"/>
    <property type="match status" value="1"/>
</dbReference>
<accession>A0ABP0NG71</accession>
<evidence type="ECO:0000313" key="7">
    <source>
        <dbReference type="EMBL" id="CAK9062772.1"/>
    </source>
</evidence>
<sequence>MMGEIRRGSGAEAAISTGIKVADVRDGLQNGPFNWKGLVVQALPPEMKQEAEAVGQPSHRSTEAAPYAEALGCAVVKAAASKHWGVAKALLQELSWSSEPARQKALAKADATRKTALRMCVDGLARDSKQLLQALEGATLRLILGSSRQYWWCFHVRTVCCNTLWLNGHMSIGIPRSQGCGPQLGDVVAKTPLAALSGPVWRNCVWSEPQECDGQLEDLTGEEPYMLRLKVDDGHGTVLKLRRVDVGEVVMFGHSRVRNPLGHSMLAATGTVAGRVASGLFDPTTCARWAAEMNTSGPRPVARLALELGADPRALSDDGLSPYTAAILREDPCGMLKGLNAQLRFRILRGDETAWAEVARSAEGRDLPDIAAGALSRGLPIPKKMAEELLEYCFSADLPLLALRVLARIDGKRFLMPALERAGTQTWRRVAERIVEQIKPGQKPYWLNPPALKCAATSFSRRYAIHEIQRGRSQYRIMLQSFLAFLKSNEEKEFLAAPCVLANRRGGAECPICLEPLCRSTPTAFVADTAVCLHFLCSTCARGYASSTSSQGEALRCPECRRHAVEMRPVPSLCEDPLSCFEFLAANEDHLAQPMLLRTLSSLLPLESDALEAQGEALEQEVHAADFLTNGLFVWVWRHVQEHQRCMTLGPVPDLEERRAWFKYWNLSGSGQLSRSEVLRAILRSFRVTSLEKQKVKDLQSRVDKVWEMWSQQCTHGRSVDYVECEEFCMESGFGELLEEVFGSDPEGAAILLVGRAGRSWARSVETQRFLHFVESNPAGGASPWHKSLYAEKETTSIPPDGCLAAVLRTALLRGARRRTRVPCEGNDLHPTLKEVAPRLRAGLPRGRHPGLGRLQYRLQPRPKAAPSSSSEPPPDLVVPSEMLAPPIPEVPWFRDFRDVPEEGTSALWAAAGIPFFPHQGEVDDRPPVVGIYAWESDTESSSQEEEEEEEEEEDEVDEDAEEVEEWEEEEEEEEETESDEIQDAEAVLEPHQGGVSCPVPQEREQYEPVRLAPASASVVSI</sequence>
<keyword evidence="2 4" id="KW-0863">Zinc-finger</keyword>
<dbReference type="PROSITE" id="PS50089">
    <property type="entry name" value="ZF_RING_2"/>
    <property type="match status" value="1"/>
</dbReference>
<dbReference type="EMBL" id="CAXAMN010021729">
    <property type="protein sequence ID" value="CAK9062772.1"/>
    <property type="molecule type" value="Genomic_DNA"/>
</dbReference>
<protein>
    <recommendedName>
        <fullName evidence="6">RING-type domain-containing protein</fullName>
    </recommendedName>
</protein>
<evidence type="ECO:0000256" key="3">
    <source>
        <dbReference type="ARBA" id="ARBA00022833"/>
    </source>
</evidence>
<evidence type="ECO:0000256" key="5">
    <source>
        <dbReference type="SAM" id="MobiDB-lite"/>
    </source>
</evidence>
<dbReference type="SMART" id="SM00184">
    <property type="entry name" value="RING"/>
    <property type="match status" value="1"/>
</dbReference>